<protein>
    <submittedName>
        <fullName evidence="4">Universal stress protein</fullName>
    </submittedName>
</protein>
<reference evidence="4 5" key="1">
    <citation type="journal article" date="2019" name="Int. J. Syst. Evol. Microbiol.">
        <title>The Global Catalogue of Microorganisms (GCM) 10K type strain sequencing project: providing services to taxonomists for standard genome sequencing and annotation.</title>
        <authorList>
            <consortium name="The Broad Institute Genomics Platform"/>
            <consortium name="The Broad Institute Genome Sequencing Center for Infectious Disease"/>
            <person name="Wu L."/>
            <person name="Ma J."/>
        </authorList>
    </citation>
    <scope>NUCLEOTIDE SEQUENCE [LARGE SCALE GENOMIC DNA]</scope>
    <source>
        <strain evidence="4 5">JCM 15914</strain>
    </source>
</reference>
<comment type="caution">
    <text evidence="4">The sequence shown here is derived from an EMBL/GenBank/DDBJ whole genome shotgun (WGS) entry which is preliminary data.</text>
</comment>
<dbReference type="PANTHER" id="PTHR46268">
    <property type="entry name" value="STRESS RESPONSE PROTEIN NHAX"/>
    <property type="match status" value="1"/>
</dbReference>
<dbReference type="SUPFAM" id="SSF52402">
    <property type="entry name" value="Adenine nucleotide alpha hydrolases-like"/>
    <property type="match status" value="1"/>
</dbReference>
<dbReference type="CDD" id="cd00293">
    <property type="entry name" value="USP-like"/>
    <property type="match status" value="1"/>
</dbReference>
<evidence type="ECO:0000259" key="3">
    <source>
        <dbReference type="Pfam" id="PF00582"/>
    </source>
</evidence>
<gene>
    <name evidence="4" type="ORF">GCM10009824_25730</name>
</gene>
<name>A0ABN2Y690_9MICC</name>
<feature type="domain" description="UspA" evidence="3">
    <location>
        <begin position="2"/>
        <end position="130"/>
    </location>
</feature>
<evidence type="ECO:0000256" key="1">
    <source>
        <dbReference type="ARBA" id="ARBA00008791"/>
    </source>
</evidence>
<evidence type="ECO:0000313" key="5">
    <source>
        <dbReference type="Proteomes" id="UP001500166"/>
    </source>
</evidence>
<sequence length="137" mass="14567">MSIVVGYLPTAAGRAALRASIEEANLRSSKLVIVQAPAPKQRFGRPAEHESPAASAEDQELLAESGIEHELVSVHPDSDPADAILDACERVTAELLVIGTRKRTPVGKLIMAPTTQRILLEATCPVLCVKAGYTVDD</sequence>
<keyword evidence="5" id="KW-1185">Reference proteome</keyword>
<dbReference type="Proteomes" id="UP001500166">
    <property type="component" value="Unassembled WGS sequence"/>
</dbReference>
<dbReference type="EMBL" id="BAAAQA010000033">
    <property type="protein sequence ID" value="GAA2122615.1"/>
    <property type="molecule type" value="Genomic_DNA"/>
</dbReference>
<comment type="similarity">
    <text evidence="1">Belongs to the universal stress protein A family.</text>
</comment>
<organism evidence="4 5">
    <name type="scientific">Kocuria atrinae</name>
    <dbReference type="NCBI Taxonomy" id="592377"/>
    <lineage>
        <taxon>Bacteria</taxon>
        <taxon>Bacillati</taxon>
        <taxon>Actinomycetota</taxon>
        <taxon>Actinomycetes</taxon>
        <taxon>Micrococcales</taxon>
        <taxon>Micrococcaceae</taxon>
        <taxon>Kocuria</taxon>
    </lineage>
</organism>
<accession>A0ABN2Y690</accession>
<feature type="region of interest" description="Disordered" evidence="2">
    <location>
        <begin position="41"/>
        <end position="60"/>
    </location>
</feature>
<proteinExistence type="inferred from homology"/>
<evidence type="ECO:0000256" key="2">
    <source>
        <dbReference type="SAM" id="MobiDB-lite"/>
    </source>
</evidence>
<dbReference type="Gene3D" id="3.40.50.620">
    <property type="entry name" value="HUPs"/>
    <property type="match status" value="1"/>
</dbReference>
<evidence type="ECO:0000313" key="4">
    <source>
        <dbReference type="EMBL" id="GAA2122615.1"/>
    </source>
</evidence>
<dbReference type="InterPro" id="IPR006016">
    <property type="entry name" value="UspA"/>
</dbReference>
<dbReference type="PRINTS" id="PR01438">
    <property type="entry name" value="UNVRSLSTRESS"/>
</dbReference>
<dbReference type="Pfam" id="PF00582">
    <property type="entry name" value="Usp"/>
    <property type="match status" value="1"/>
</dbReference>
<dbReference type="PANTHER" id="PTHR46268:SF6">
    <property type="entry name" value="UNIVERSAL STRESS PROTEIN UP12"/>
    <property type="match status" value="1"/>
</dbReference>
<dbReference type="RefSeq" id="WP_344225410.1">
    <property type="nucleotide sequence ID" value="NZ_BAAAQA010000033.1"/>
</dbReference>
<dbReference type="InterPro" id="IPR014729">
    <property type="entry name" value="Rossmann-like_a/b/a_fold"/>
</dbReference>
<dbReference type="InterPro" id="IPR006015">
    <property type="entry name" value="Universal_stress_UspA"/>
</dbReference>